<name>A0ABS2HCV5_9VIBR</name>
<evidence type="ECO:0000313" key="2">
    <source>
        <dbReference type="Proteomes" id="UP000809621"/>
    </source>
</evidence>
<organism evidence="1 2">
    <name type="scientific">Vibrio ulleungensis</name>
    <dbReference type="NCBI Taxonomy" id="2807619"/>
    <lineage>
        <taxon>Bacteria</taxon>
        <taxon>Pseudomonadati</taxon>
        <taxon>Pseudomonadota</taxon>
        <taxon>Gammaproteobacteria</taxon>
        <taxon>Vibrionales</taxon>
        <taxon>Vibrionaceae</taxon>
        <taxon>Vibrio</taxon>
    </lineage>
</organism>
<dbReference type="Proteomes" id="UP000809621">
    <property type="component" value="Unassembled WGS sequence"/>
</dbReference>
<sequence length="485" mass="54044">MEFRRPISLLLAASFMIGCSDSSGPSTPTSSTASVKGKVIDGYVSGATIFLDINNNGLLDKGEPNTLSTSAGEYNLELNASDQLCLDYVPIIVDVPVGAIDEDLGPVNAAYQLVLPASKADIHESNHITPLTTLAWDAMSIELSKDYFEVGCEGIKNNTELHKRLLTTLDQSTVDLGGIYNLTPEQIYGDFIANGDTAAHELAMNIVVGYQKSFAERADLIASGANVWSYAYTFLEATERYADEKQRGYKWLLDYAYSRPTSALRHEQLEGSVFFKSDFADRIDKTYRHLDNTNAELDEHGAMRKYGVVAYLNDFDNPSYQCTTQVLIENIYTDINTDFTSYQRSSPPFNVANVALCVYQALLPEAIEAEEIRRDLWNQKFAAFFQDSLSSLADLDLDDFSHISAEIDSWPVAWDESFNFDNQPHSWYKQITESISGTYVTTARNQDGYIHKTTTNSDGTYVRECPTDPNVMYPEVPSFSPNACQ</sequence>
<dbReference type="EMBL" id="JAFEUM010000001">
    <property type="protein sequence ID" value="MBM7034869.1"/>
    <property type="molecule type" value="Genomic_DNA"/>
</dbReference>
<dbReference type="RefSeq" id="WP_205156528.1">
    <property type="nucleotide sequence ID" value="NZ_JAFEUM010000001.1"/>
</dbReference>
<accession>A0ABS2HCV5</accession>
<protein>
    <recommendedName>
        <fullName evidence="3">Lipoprotein</fullName>
    </recommendedName>
</protein>
<evidence type="ECO:0008006" key="3">
    <source>
        <dbReference type="Google" id="ProtNLM"/>
    </source>
</evidence>
<evidence type="ECO:0000313" key="1">
    <source>
        <dbReference type="EMBL" id="MBM7034869.1"/>
    </source>
</evidence>
<dbReference type="PROSITE" id="PS51257">
    <property type="entry name" value="PROKAR_LIPOPROTEIN"/>
    <property type="match status" value="1"/>
</dbReference>
<reference evidence="1 2" key="1">
    <citation type="submission" date="2021-02" db="EMBL/GenBank/DDBJ databases">
        <authorList>
            <person name="Park J.-S."/>
        </authorList>
    </citation>
    <scope>NUCLEOTIDE SEQUENCE [LARGE SCALE GENOMIC DNA]</scope>
    <source>
        <strain evidence="1 2">188UL20-2</strain>
    </source>
</reference>
<gene>
    <name evidence="1" type="ORF">JQC93_00510</name>
</gene>
<keyword evidence="2" id="KW-1185">Reference proteome</keyword>
<proteinExistence type="predicted"/>
<comment type="caution">
    <text evidence="1">The sequence shown here is derived from an EMBL/GenBank/DDBJ whole genome shotgun (WGS) entry which is preliminary data.</text>
</comment>